<dbReference type="eggNOG" id="COG0500">
    <property type="taxonomic scope" value="Bacteria"/>
</dbReference>
<dbReference type="STRING" id="1173027.Mic7113_5767"/>
<name>K9WPB6_9CYAN</name>
<evidence type="ECO:0000313" key="1">
    <source>
        <dbReference type="EMBL" id="AFZ21392.1"/>
    </source>
</evidence>
<proteinExistence type="predicted"/>
<dbReference type="Gene3D" id="3.40.50.150">
    <property type="entry name" value="Vaccinia Virus protein VP39"/>
    <property type="match status" value="1"/>
</dbReference>
<evidence type="ECO:0008006" key="3">
    <source>
        <dbReference type="Google" id="ProtNLM"/>
    </source>
</evidence>
<dbReference type="KEGG" id="mic:Mic7113_5767"/>
<dbReference type="HOGENOM" id="CLU_1208682_0_0_3"/>
<dbReference type="Proteomes" id="UP000010471">
    <property type="component" value="Chromosome"/>
</dbReference>
<sequence>MFQSMKKLVDYYIRNYDPAMKHGEEGVKQCGYKAYVGGDYEQGSNQQLDYCMNRGLKPSDVFADIGCGSLRLGRKLIPYLEEGNYIGIDREKLLIDLAIEHEVDPGLMQQKKPHFIITDCFDFAQLPKKPTFCVAFSLFTHLAPSDIKLCLKNLRPYVETGAVFYTTFGDAPIPIPQIYQSHSHRLFVYTHSQMRKFGEEAGFEGSFVGSFIGEKDAPNQHRVFKYVAV</sequence>
<organism evidence="1 2">
    <name type="scientific">Allocoleopsis franciscana PCC 7113</name>
    <dbReference type="NCBI Taxonomy" id="1173027"/>
    <lineage>
        <taxon>Bacteria</taxon>
        <taxon>Bacillati</taxon>
        <taxon>Cyanobacteriota</taxon>
        <taxon>Cyanophyceae</taxon>
        <taxon>Coleofasciculales</taxon>
        <taxon>Coleofasciculaceae</taxon>
        <taxon>Allocoleopsis</taxon>
        <taxon>Allocoleopsis franciscana</taxon>
    </lineage>
</organism>
<dbReference type="SUPFAM" id="SSF53335">
    <property type="entry name" value="S-adenosyl-L-methionine-dependent methyltransferases"/>
    <property type="match status" value="1"/>
</dbReference>
<dbReference type="AlphaFoldDB" id="K9WPB6"/>
<dbReference type="EMBL" id="CP003630">
    <property type="protein sequence ID" value="AFZ21392.1"/>
    <property type="molecule type" value="Genomic_DNA"/>
</dbReference>
<dbReference type="OrthoDB" id="450981at2"/>
<dbReference type="RefSeq" id="WP_015185521.1">
    <property type="nucleotide sequence ID" value="NC_019738.1"/>
</dbReference>
<evidence type="ECO:0000313" key="2">
    <source>
        <dbReference type="Proteomes" id="UP000010471"/>
    </source>
</evidence>
<reference evidence="1 2" key="1">
    <citation type="submission" date="2012-06" db="EMBL/GenBank/DDBJ databases">
        <title>Finished chromosome of genome of Microcoleus sp. PCC 7113.</title>
        <authorList>
            <consortium name="US DOE Joint Genome Institute"/>
            <person name="Gugger M."/>
            <person name="Coursin T."/>
            <person name="Rippka R."/>
            <person name="Tandeau De Marsac N."/>
            <person name="Huntemann M."/>
            <person name="Wei C.-L."/>
            <person name="Han J."/>
            <person name="Detter J.C."/>
            <person name="Han C."/>
            <person name="Tapia R."/>
            <person name="Chen A."/>
            <person name="Kyrpides N."/>
            <person name="Mavromatis K."/>
            <person name="Markowitz V."/>
            <person name="Szeto E."/>
            <person name="Ivanova N."/>
            <person name="Pagani I."/>
            <person name="Pati A."/>
            <person name="Goodwin L."/>
            <person name="Nordberg H.P."/>
            <person name="Cantor M.N."/>
            <person name="Hua S.X."/>
            <person name="Woyke T."/>
            <person name="Kerfeld C.A."/>
        </authorList>
    </citation>
    <scope>NUCLEOTIDE SEQUENCE [LARGE SCALE GENOMIC DNA]</scope>
    <source>
        <strain evidence="1 2">PCC 7113</strain>
    </source>
</reference>
<keyword evidence="2" id="KW-1185">Reference proteome</keyword>
<protein>
    <recommendedName>
        <fullName evidence="3">Methyltransferase domain-containing protein</fullName>
    </recommendedName>
</protein>
<dbReference type="InterPro" id="IPR029063">
    <property type="entry name" value="SAM-dependent_MTases_sf"/>
</dbReference>
<accession>K9WPB6</accession>
<gene>
    <name evidence="1" type="ORF">Mic7113_5767</name>
</gene>